<feature type="compositionally biased region" description="Polar residues" evidence="1">
    <location>
        <begin position="272"/>
        <end position="289"/>
    </location>
</feature>
<sequence length="541" mass="58012">MAFGQLETGESAYPVLTSRTINSPSPVRVLYNHCKPIPRYPALVAMDFLLPSQAMAATGMILPPTTTQQYDAEDHVMWQSSQSIALKDLLHTPDEEVRTSRGWQREPSFDQIPGFSRLSTSDASTPSNARQAPVRPRRAQSPSILATSSKPELPVKADPIQFLHLMKDVSARLDQNVPVRPRSTLGPERTRTDRKTRSSATPFPPSRPAKRSRIEALRSEEPDGGVPTIDKGKGKAQPAEIASPGPSQDFTLSQIQMPPPPGPSSKRHFTSPLPSTTLVPAKQHQQSLPPKQPRLPPESPVPSVHLAKPQVPRAQTSAPKPPAVDRPPEVAQDRRPAHASTIPASTHSVTPQPPSASQSAARPPSLGMRRTNTFPMATSLQKNSALPTRQKGFKPPLLSGSQPQPSSQQKVPTSNSIRPTVCTGVLSRSSSESPSASSSFSSNSTSTSTATNSVSSSSRSTRSSASPAPFEYSAKKAAAAKSSAARLASIRNSLSEPIDIVDDDTVDLLPEPLDGDPDSSFGDMSFDIDADALEATMRLYD</sequence>
<dbReference type="Proteomes" id="UP000567179">
    <property type="component" value="Unassembled WGS sequence"/>
</dbReference>
<feature type="compositionally biased region" description="Polar residues" evidence="1">
    <location>
        <begin position="117"/>
        <end position="128"/>
    </location>
</feature>
<proteinExistence type="predicted"/>
<feature type="region of interest" description="Disordered" evidence="1">
    <location>
        <begin position="505"/>
        <end position="525"/>
    </location>
</feature>
<feature type="compositionally biased region" description="Pro residues" evidence="1">
    <location>
        <begin position="290"/>
        <end position="300"/>
    </location>
</feature>
<protein>
    <submittedName>
        <fullName evidence="2">Uncharacterized protein</fullName>
    </submittedName>
</protein>
<evidence type="ECO:0000256" key="1">
    <source>
        <dbReference type="SAM" id="MobiDB-lite"/>
    </source>
</evidence>
<feature type="compositionally biased region" description="Basic and acidic residues" evidence="1">
    <location>
        <begin position="212"/>
        <end position="221"/>
    </location>
</feature>
<reference evidence="2 3" key="1">
    <citation type="journal article" date="2020" name="ISME J.">
        <title>Uncovering the hidden diversity of litter-decomposition mechanisms in mushroom-forming fungi.</title>
        <authorList>
            <person name="Floudas D."/>
            <person name="Bentzer J."/>
            <person name="Ahren D."/>
            <person name="Johansson T."/>
            <person name="Persson P."/>
            <person name="Tunlid A."/>
        </authorList>
    </citation>
    <scope>NUCLEOTIDE SEQUENCE [LARGE SCALE GENOMIC DNA]</scope>
    <source>
        <strain evidence="2 3">CBS 101986</strain>
    </source>
</reference>
<feature type="region of interest" description="Disordered" evidence="1">
    <location>
        <begin position="174"/>
        <end position="475"/>
    </location>
</feature>
<gene>
    <name evidence="2" type="ORF">D9619_013589</name>
</gene>
<feature type="compositionally biased region" description="Low complexity" evidence="1">
    <location>
        <begin position="427"/>
        <end position="466"/>
    </location>
</feature>
<feature type="compositionally biased region" description="Polar residues" evidence="1">
    <location>
        <begin position="245"/>
        <end position="256"/>
    </location>
</feature>
<feature type="region of interest" description="Disordered" evidence="1">
    <location>
        <begin position="96"/>
        <end position="152"/>
    </location>
</feature>
<feature type="compositionally biased region" description="Low complexity" evidence="1">
    <location>
        <begin position="355"/>
        <end position="365"/>
    </location>
</feature>
<feature type="compositionally biased region" description="Low complexity" evidence="1">
    <location>
        <begin position="129"/>
        <end position="143"/>
    </location>
</feature>
<dbReference type="EMBL" id="JAACJJ010000062">
    <property type="protein sequence ID" value="KAF5309055.1"/>
    <property type="molecule type" value="Genomic_DNA"/>
</dbReference>
<feature type="compositionally biased region" description="Basic and acidic residues" evidence="1">
    <location>
        <begin position="96"/>
        <end position="108"/>
    </location>
</feature>
<keyword evidence="3" id="KW-1185">Reference proteome</keyword>
<feature type="compositionally biased region" description="Polar residues" evidence="1">
    <location>
        <begin position="370"/>
        <end position="387"/>
    </location>
</feature>
<comment type="caution">
    <text evidence="2">The sequence shown here is derived from an EMBL/GenBank/DDBJ whole genome shotgun (WGS) entry which is preliminary data.</text>
</comment>
<evidence type="ECO:0000313" key="2">
    <source>
        <dbReference type="EMBL" id="KAF5309055.1"/>
    </source>
</evidence>
<accession>A0A8H5EQQ3</accession>
<evidence type="ECO:0000313" key="3">
    <source>
        <dbReference type="Proteomes" id="UP000567179"/>
    </source>
</evidence>
<name>A0A8H5EQQ3_9AGAR</name>
<feature type="compositionally biased region" description="Basic and acidic residues" evidence="1">
    <location>
        <begin position="326"/>
        <end position="336"/>
    </location>
</feature>
<dbReference type="OrthoDB" id="3069983at2759"/>
<organism evidence="2 3">
    <name type="scientific">Psilocybe cf. subviscida</name>
    <dbReference type="NCBI Taxonomy" id="2480587"/>
    <lineage>
        <taxon>Eukaryota</taxon>
        <taxon>Fungi</taxon>
        <taxon>Dikarya</taxon>
        <taxon>Basidiomycota</taxon>
        <taxon>Agaricomycotina</taxon>
        <taxon>Agaricomycetes</taxon>
        <taxon>Agaricomycetidae</taxon>
        <taxon>Agaricales</taxon>
        <taxon>Agaricineae</taxon>
        <taxon>Strophariaceae</taxon>
        <taxon>Psilocybe</taxon>
    </lineage>
</organism>
<feature type="compositionally biased region" description="Low complexity" evidence="1">
    <location>
        <begin position="395"/>
        <end position="409"/>
    </location>
</feature>
<dbReference type="AlphaFoldDB" id="A0A8H5EQQ3"/>